<evidence type="ECO:0008006" key="5">
    <source>
        <dbReference type="Google" id="ProtNLM"/>
    </source>
</evidence>
<keyword evidence="2" id="KW-0472">Membrane</keyword>
<dbReference type="RefSeq" id="WP_065846862.1">
    <property type="nucleotide sequence ID" value="NZ_BMDU01000009.1"/>
</dbReference>
<feature type="transmembrane region" description="Helical" evidence="2">
    <location>
        <begin position="110"/>
        <end position="128"/>
    </location>
</feature>
<comment type="caution">
    <text evidence="3">The sequence shown here is derived from an EMBL/GenBank/DDBJ whole genome shotgun (WGS) entry which is preliminary data.</text>
</comment>
<organism evidence="3 4">
    <name type="scientific">Sphingobium fuliginis (strain ATCC 27551)</name>
    <dbReference type="NCBI Taxonomy" id="336203"/>
    <lineage>
        <taxon>Bacteria</taxon>
        <taxon>Pseudomonadati</taxon>
        <taxon>Pseudomonadota</taxon>
        <taxon>Alphaproteobacteria</taxon>
        <taxon>Sphingomonadales</taxon>
        <taxon>Sphingomonadaceae</taxon>
        <taxon>Sphingobium</taxon>
    </lineage>
</organism>
<evidence type="ECO:0000313" key="3">
    <source>
        <dbReference type="EMBL" id="GGA01313.1"/>
    </source>
</evidence>
<dbReference type="Proteomes" id="UP000628109">
    <property type="component" value="Unassembled WGS sequence"/>
</dbReference>
<keyword evidence="1" id="KW-0175">Coiled coil</keyword>
<feature type="transmembrane region" description="Helical" evidence="2">
    <location>
        <begin position="81"/>
        <end position="98"/>
    </location>
</feature>
<evidence type="ECO:0000313" key="4">
    <source>
        <dbReference type="Proteomes" id="UP000628109"/>
    </source>
</evidence>
<reference evidence="4" key="1">
    <citation type="journal article" date="2019" name="Int. J. Syst. Evol. Microbiol.">
        <title>The Global Catalogue of Microorganisms (GCM) 10K type strain sequencing project: providing services to taxonomists for standard genome sequencing and annotation.</title>
        <authorList>
            <consortium name="The Broad Institute Genomics Platform"/>
            <consortium name="The Broad Institute Genome Sequencing Center for Infectious Disease"/>
            <person name="Wu L."/>
            <person name="Ma J."/>
        </authorList>
    </citation>
    <scope>NUCLEOTIDE SEQUENCE [LARGE SCALE GENOMIC DNA]</scope>
    <source>
        <strain evidence="4">CCM 7327</strain>
    </source>
</reference>
<protein>
    <recommendedName>
        <fullName evidence="5">Methyl-accepting chemotaxis protein</fullName>
    </recommendedName>
</protein>
<proteinExistence type="predicted"/>
<gene>
    <name evidence="3" type="ORF">GCM10019071_34790</name>
</gene>
<keyword evidence="2" id="KW-1133">Transmembrane helix</keyword>
<evidence type="ECO:0000256" key="2">
    <source>
        <dbReference type="SAM" id="Phobius"/>
    </source>
</evidence>
<name>A0ABQ1F6W3_SPHSA</name>
<keyword evidence="4" id="KW-1185">Reference proteome</keyword>
<accession>A0ABQ1F6W3</accession>
<sequence length="438" mass="46522">MNEGAEFQRDVLEDRSWIDRWGFLLFAFGGGAAILVAKSIGLAAIPVAAFAAAAMVAYAYIVQASGTGKLRADQAGDNCYYLGLIYTLISLAYAIFFFDPATTATTVVQGFGIALATTIMGLVLRVFFNQTRVDLVQTEDTARIELADAAGRLKSELQAITVSMSDYGRETRQALEELRGQVVEALGAVQGDAAKSMSETAATASEAIRSVATSATDALSTMSTAATATVTQQANEAVARSRRLSTATDKVITGIEKHSEAMSGIERSTKAIGASLITLEGVAESTQKNLGELSARTEELAGTQTSLVQAGGDLRQAVADMAAQVKSFDETATRFDTNVNMRLEEVKGVPANTAKRTAEAFAKAAEAMEEQFATIARAQENFVEDLSRRAEESAAMLDRHNAALEQDLGRSRENVGKVHTALVEMTGSLVNRVQATEA</sequence>
<feature type="transmembrane region" description="Helical" evidence="2">
    <location>
        <begin position="43"/>
        <end position="61"/>
    </location>
</feature>
<keyword evidence="2" id="KW-0812">Transmembrane</keyword>
<evidence type="ECO:0000256" key="1">
    <source>
        <dbReference type="SAM" id="Coils"/>
    </source>
</evidence>
<feature type="transmembrane region" description="Helical" evidence="2">
    <location>
        <begin position="21"/>
        <end position="37"/>
    </location>
</feature>
<dbReference type="EMBL" id="BMDU01000009">
    <property type="protein sequence ID" value="GGA01313.1"/>
    <property type="molecule type" value="Genomic_DNA"/>
</dbReference>
<feature type="coiled-coil region" evidence="1">
    <location>
        <begin position="351"/>
        <end position="403"/>
    </location>
</feature>